<dbReference type="CDD" id="cd00075">
    <property type="entry name" value="HATPase"/>
    <property type="match status" value="1"/>
</dbReference>
<dbReference type="InterPro" id="IPR036097">
    <property type="entry name" value="HisK_dim/P_sf"/>
</dbReference>
<evidence type="ECO:0000256" key="2">
    <source>
        <dbReference type="ARBA" id="ARBA00012438"/>
    </source>
</evidence>
<dbReference type="InterPro" id="IPR013783">
    <property type="entry name" value="Ig-like_fold"/>
</dbReference>
<dbReference type="InterPro" id="IPR011006">
    <property type="entry name" value="CheY-like_superfamily"/>
</dbReference>
<dbReference type="PANTHER" id="PTHR43547:SF2">
    <property type="entry name" value="HYBRID SIGNAL TRANSDUCTION HISTIDINE KINASE C"/>
    <property type="match status" value="1"/>
</dbReference>
<dbReference type="Pfam" id="PF12833">
    <property type="entry name" value="HTH_18"/>
    <property type="match status" value="1"/>
</dbReference>
<keyword evidence="12" id="KW-0418">Kinase</keyword>
<evidence type="ECO:0000256" key="5">
    <source>
        <dbReference type="ARBA" id="ARBA00023125"/>
    </source>
</evidence>
<dbReference type="SUPFAM" id="SSF55874">
    <property type="entry name" value="ATPase domain of HSP90 chaperone/DNA topoisomerase II/histidine kinase"/>
    <property type="match status" value="1"/>
</dbReference>
<name>A0A4Q0P6P8_9FLAO</name>
<dbReference type="InterPro" id="IPR003594">
    <property type="entry name" value="HATPase_dom"/>
</dbReference>
<keyword evidence="12" id="KW-0808">Transferase</keyword>
<dbReference type="Gene3D" id="2.130.10.10">
    <property type="entry name" value="YVTN repeat-like/Quinoprotein amine dehydrogenase"/>
    <property type="match status" value="2"/>
</dbReference>
<dbReference type="CDD" id="cd00082">
    <property type="entry name" value="HisKA"/>
    <property type="match status" value="1"/>
</dbReference>
<dbReference type="SUPFAM" id="SSF46689">
    <property type="entry name" value="Homeodomain-like"/>
    <property type="match status" value="1"/>
</dbReference>
<dbReference type="InterPro" id="IPR018060">
    <property type="entry name" value="HTH_AraC"/>
</dbReference>
<dbReference type="PROSITE" id="PS01124">
    <property type="entry name" value="HTH_ARAC_FAMILY_2"/>
    <property type="match status" value="1"/>
</dbReference>
<dbReference type="CDD" id="cd17574">
    <property type="entry name" value="REC_OmpR"/>
    <property type="match status" value="1"/>
</dbReference>
<evidence type="ECO:0000313" key="13">
    <source>
        <dbReference type="Proteomes" id="UP000289238"/>
    </source>
</evidence>
<evidence type="ECO:0000256" key="4">
    <source>
        <dbReference type="ARBA" id="ARBA00023015"/>
    </source>
</evidence>
<dbReference type="SMART" id="SM00342">
    <property type="entry name" value="HTH_ARAC"/>
    <property type="match status" value="1"/>
</dbReference>
<dbReference type="GO" id="GO:0043565">
    <property type="term" value="F:sequence-specific DNA binding"/>
    <property type="evidence" value="ECO:0007669"/>
    <property type="project" value="InterPro"/>
</dbReference>
<dbReference type="InterPro" id="IPR001789">
    <property type="entry name" value="Sig_transdc_resp-reg_receiver"/>
</dbReference>
<keyword evidence="8" id="KW-0812">Transmembrane</keyword>
<dbReference type="SMART" id="SM00387">
    <property type="entry name" value="HATPase_c"/>
    <property type="match status" value="1"/>
</dbReference>
<evidence type="ECO:0000259" key="10">
    <source>
        <dbReference type="PROSITE" id="PS50109"/>
    </source>
</evidence>
<keyword evidence="6" id="KW-0804">Transcription</keyword>
<feature type="transmembrane region" description="Helical" evidence="8">
    <location>
        <begin position="781"/>
        <end position="801"/>
    </location>
</feature>
<dbReference type="InterPro" id="IPR005467">
    <property type="entry name" value="His_kinase_dom"/>
</dbReference>
<proteinExistence type="predicted"/>
<dbReference type="FunFam" id="2.60.40.10:FF:000791">
    <property type="entry name" value="Two-component system sensor histidine kinase/response regulator"/>
    <property type="match status" value="1"/>
</dbReference>
<organism evidence="12 13">
    <name type="scientific">Leeuwenhoekiella aequorea</name>
    <dbReference type="NCBI Taxonomy" id="283736"/>
    <lineage>
        <taxon>Bacteria</taxon>
        <taxon>Pseudomonadati</taxon>
        <taxon>Bacteroidota</taxon>
        <taxon>Flavobacteriia</taxon>
        <taxon>Flavobacteriales</taxon>
        <taxon>Flavobacteriaceae</taxon>
        <taxon>Leeuwenhoekiella</taxon>
    </lineage>
</organism>
<dbReference type="Gene3D" id="1.10.10.60">
    <property type="entry name" value="Homeodomain-like"/>
    <property type="match status" value="1"/>
</dbReference>
<evidence type="ECO:0000256" key="8">
    <source>
        <dbReference type="SAM" id="Phobius"/>
    </source>
</evidence>
<evidence type="ECO:0000259" key="9">
    <source>
        <dbReference type="PROSITE" id="PS01124"/>
    </source>
</evidence>
<dbReference type="SMART" id="SM00448">
    <property type="entry name" value="REC"/>
    <property type="match status" value="1"/>
</dbReference>
<evidence type="ECO:0000256" key="6">
    <source>
        <dbReference type="ARBA" id="ARBA00023163"/>
    </source>
</evidence>
<keyword evidence="4" id="KW-0805">Transcription regulation</keyword>
<dbReference type="Pfam" id="PF00512">
    <property type="entry name" value="HisKA"/>
    <property type="match status" value="1"/>
</dbReference>
<dbReference type="InterPro" id="IPR015943">
    <property type="entry name" value="WD40/YVTN_repeat-like_dom_sf"/>
</dbReference>
<dbReference type="SUPFAM" id="SSF63829">
    <property type="entry name" value="Calcium-dependent phosphotriesterase"/>
    <property type="match status" value="3"/>
</dbReference>
<dbReference type="Pfam" id="PF00072">
    <property type="entry name" value="Response_reg"/>
    <property type="match status" value="1"/>
</dbReference>
<feature type="domain" description="Histidine kinase" evidence="10">
    <location>
        <begin position="834"/>
        <end position="1046"/>
    </location>
</feature>
<dbReference type="InterPro" id="IPR003661">
    <property type="entry name" value="HisK_dim/P_dom"/>
</dbReference>
<keyword evidence="8" id="KW-1133">Transmembrane helix</keyword>
<keyword evidence="13" id="KW-1185">Reference proteome</keyword>
<dbReference type="Gene3D" id="3.30.565.10">
    <property type="entry name" value="Histidine kinase-like ATPase, C-terminal domain"/>
    <property type="match status" value="1"/>
</dbReference>
<dbReference type="PROSITE" id="PS00041">
    <property type="entry name" value="HTH_ARAC_FAMILY_1"/>
    <property type="match status" value="1"/>
</dbReference>
<gene>
    <name evidence="12" type="ORF">DSM00_1972</name>
</gene>
<dbReference type="GO" id="GO:0003700">
    <property type="term" value="F:DNA-binding transcription factor activity"/>
    <property type="evidence" value="ECO:0007669"/>
    <property type="project" value="InterPro"/>
</dbReference>
<dbReference type="SMART" id="SM00388">
    <property type="entry name" value="HisKA"/>
    <property type="match status" value="1"/>
</dbReference>
<dbReference type="EMBL" id="QOVM01000004">
    <property type="protein sequence ID" value="RXG21908.1"/>
    <property type="molecule type" value="Genomic_DNA"/>
</dbReference>
<keyword evidence="5" id="KW-0238">DNA-binding</keyword>
<dbReference type="PROSITE" id="PS50109">
    <property type="entry name" value="HIS_KIN"/>
    <property type="match status" value="1"/>
</dbReference>
<dbReference type="InterPro" id="IPR011123">
    <property type="entry name" value="Y_Y_Y"/>
</dbReference>
<dbReference type="InterPro" id="IPR036890">
    <property type="entry name" value="HATPase_C_sf"/>
</dbReference>
<dbReference type="Gene3D" id="1.10.287.130">
    <property type="match status" value="1"/>
</dbReference>
<comment type="caution">
    <text evidence="12">The sequence shown here is derived from an EMBL/GenBank/DDBJ whole genome shotgun (WGS) entry which is preliminary data.</text>
</comment>
<feature type="transmembrane region" description="Helical" evidence="8">
    <location>
        <begin position="7"/>
        <end position="29"/>
    </location>
</feature>
<accession>A0A4Q0P6P8</accession>
<feature type="modified residue" description="4-aspartylphosphate" evidence="7">
    <location>
        <position position="1125"/>
    </location>
</feature>
<dbReference type="EC" id="2.7.13.3" evidence="2"/>
<dbReference type="InterPro" id="IPR011110">
    <property type="entry name" value="Reg_prop"/>
</dbReference>
<dbReference type="FunFam" id="1.10.287.130:FF:000045">
    <property type="entry name" value="Two-component system sensor histidine kinase/response regulator"/>
    <property type="match status" value="1"/>
</dbReference>
<feature type="domain" description="Response regulatory" evidence="11">
    <location>
        <begin position="1077"/>
        <end position="1192"/>
    </location>
</feature>
<dbReference type="PANTHER" id="PTHR43547">
    <property type="entry name" value="TWO-COMPONENT HISTIDINE KINASE"/>
    <property type="match status" value="1"/>
</dbReference>
<dbReference type="SUPFAM" id="SSF47384">
    <property type="entry name" value="Homodimeric domain of signal transducing histidine kinase"/>
    <property type="match status" value="1"/>
</dbReference>
<reference evidence="12 13" key="1">
    <citation type="submission" date="2018-07" db="EMBL/GenBank/DDBJ databases">
        <title>Leeuwenhoekiella genomics.</title>
        <authorList>
            <person name="Tahon G."/>
            <person name="Willems A."/>
        </authorList>
    </citation>
    <scope>NUCLEOTIDE SEQUENCE [LARGE SCALE GENOMIC DNA]</scope>
    <source>
        <strain evidence="12 13">LMG 22550</strain>
    </source>
</reference>
<dbReference type="Pfam" id="PF02518">
    <property type="entry name" value="HATPase_c"/>
    <property type="match status" value="1"/>
</dbReference>
<evidence type="ECO:0000259" key="11">
    <source>
        <dbReference type="PROSITE" id="PS50110"/>
    </source>
</evidence>
<keyword evidence="3 7" id="KW-0597">Phosphoprotein</keyword>
<dbReference type="SUPFAM" id="SSF52172">
    <property type="entry name" value="CheY-like"/>
    <property type="match status" value="1"/>
</dbReference>
<evidence type="ECO:0000256" key="3">
    <source>
        <dbReference type="ARBA" id="ARBA00022553"/>
    </source>
</evidence>
<dbReference type="InterPro" id="IPR009057">
    <property type="entry name" value="Homeodomain-like_sf"/>
</dbReference>
<sequence length="1327" mass="151929">MICIDKGLLTCFVLMRIFCCLLINFWVFLSYSQSVSFHHYRVEDGLSHNSVISMLQDHRGFMWFGTKDGLNRFDGYNYKVFQHKSDDSTSIGSNFIRCLHEYENEIWVGTDTGLFQYDENTESFSLIQSTKDQPIIDIDNDDQGNVWFIASGNLHRLKTASSTEEVYKQVNFSFLSKSASGTIYVSSSDEIFRYVKDNNSLQKLDLGLQTDSPLVITQIDATIARDTIYIGTKDRGALVYSISKQQITSLFSEKDKPTFIRDFLRKNNFELWIASESGVFIYDLKSRTFQKLKKNYNNPYSLSDNAIYCLVRDQEDGVWIGSYFGGVNYYPKQYTPITRYFPRVGENSISGNAVREIKKDIYGNMWIGTEDAGLNKLNIATGIFQNYTPTRDGGVLSHYNIHGLLPRDSELWIGTFEHGLDVMDIKSGKIIRHYGTGANEGGLRSDFILYIYETQNQELYILTSLGVYKHLETTDSFEIVEGFPEIHHYTFLLEDHRGVLWAGTYWDGLYYYNPKTGAKGFYKYDSTNSKSISSNVINGIFEDSQKRLWIATENGLNLFNRQTQDFTRVAKEDGFPSNVTYAILEDINNNLWISTSNGLVAYNPDDNNLTVYTKSNGLLSDQFNYSSFFKDDSGEMYFGSVNGLISFNPSTFLKNTFKPPIYITDIQINNENVDVNSIDSPLNKSVSFSRELELTNKQSTFNLTFASLNYTSPEMTKYWYKLEGLNDNWISLGKNHEVSFTELPAGNYIFKIKALTGDGVWSTNDAGLEINVLPPFFASKIAYTFYSLCLVFLLFLLLRYYHIFNRDKNNQRIQQLENAKEKEIYQAKIEFFTNIAHEIRTPLTLIKSPLEKLMKSTYKSPEIPRNLGIMEKNTSRLLNLVNELLDFRKTEMQHVKLNFVEVSINELLEETYIRFSQMIQEKEIGFDLIQPNEAVIAYVDEEAIKKILSNLFSNAIKYSHKKVKISLTAEETYFKIRIENDGTLIPIDLQQRIFEPFYRVPGETKNMGTGIGLSLAYSLTQLHQGKLLFETTNSMNTFILQMPVDQPDGLKSIIRTSPTKKERTESYTEKFEKNAPVILVVEDNLELADFMYSELSLTYNVILASNGEQALQVFTRADIQLVISDVMMPVMDGISFCKNLKEDSETNHIPIIILTAKSALNAKIEGLESGADAYITKPFSMDHLLVQISNLLENRKTILGHYSNTPLAHLKSLSLSQSDQDFITKLDKIIEENMKDPDLNVASLAQLMNMSRSTLYRKIKEISALSPNELINISRLKKAAFLLKATNKKIFEISEEVGYRSQTSFGRNFQKHFKMSPSEFLKSNDSN</sequence>
<dbReference type="GO" id="GO:0000155">
    <property type="term" value="F:phosphorelay sensor kinase activity"/>
    <property type="evidence" value="ECO:0007669"/>
    <property type="project" value="InterPro"/>
</dbReference>
<evidence type="ECO:0000256" key="7">
    <source>
        <dbReference type="PROSITE-ProRule" id="PRU00169"/>
    </source>
</evidence>
<evidence type="ECO:0000256" key="1">
    <source>
        <dbReference type="ARBA" id="ARBA00000085"/>
    </source>
</evidence>
<protein>
    <recommendedName>
        <fullName evidence="2">histidine kinase</fullName>
        <ecNumber evidence="2">2.7.13.3</ecNumber>
    </recommendedName>
</protein>
<feature type="domain" description="HTH araC/xylS-type" evidence="9">
    <location>
        <begin position="1224"/>
        <end position="1323"/>
    </location>
</feature>
<evidence type="ECO:0000313" key="12">
    <source>
        <dbReference type="EMBL" id="RXG21908.1"/>
    </source>
</evidence>
<dbReference type="Gene3D" id="3.40.50.2300">
    <property type="match status" value="1"/>
</dbReference>
<dbReference type="Proteomes" id="UP000289238">
    <property type="component" value="Unassembled WGS sequence"/>
</dbReference>
<dbReference type="Pfam" id="PF07494">
    <property type="entry name" value="Reg_prop"/>
    <property type="match status" value="4"/>
</dbReference>
<comment type="catalytic activity">
    <reaction evidence="1">
        <text>ATP + protein L-histidine = ADP + protein N-phospho-L-histidine.</text>
        <dbReference type="EC" id="2.7.13.3"/>
    </reaction>
</comment>
<dbReference type="Pfam" id="PF07495">
    <property type="entry name" value="Y_Y_Y"/>
    <property type="match status" value="1"/>
</dbReference>
<dbReference type="PROSITE" id="PS50110">
    <property type="entry name" value="RESPONSE_REGULATORY"/>
    <property type="match status" value="1"/>
</dbReference>
<dbReference type="InterPro" id="IPR018062">
    <property type="entry name" value="HTH_AraC-typ_CS"/>
</dbReference>
<dbReference type="Gene3D" id="2.60.40.10">
    <property type="entry name" value="Immunoglobulins"/>
    <property type="match status" value="1"/>
</dbReference>
<keyword evidence="8" id="KW-0472">Membrane</keyword>